<name>A0AAV8T4A2_9ROSI</name>
<dbReference type="Pfam" id="PF07727">
    <property type="entry name" value="RVT_2"/>
    <property type="match status" value="1"/>
</dbReference>
<keyword evidence="3" id="KW-1185">Reference proteome</keyword>
<evidence type="ECO:0000313" key="2">
    <source>
        <dbReference type="EMBL" id="KAJ8760964.1"/>
    </source>
</evidence>
<evidence type="ECO:0000313" key="3">
    <source>
        <dbReference type="Proteomes" id="UP001159364"/>
    </source>
</evidence>
<comment type="caution">
    <text evidence="2">The sequence shown here is derived from an EMBL/GenBank/DDBJ whole genome shotgun (WGS) entry which is preliminary data.</text>
</comment>
<protein>
    <recommendedName>
        <fullName evidence="1">Reverse transcriptase Ty1/copia-type domain-containing protein</fullName>
    </recommendedName>
</protein>
<organism evidence="2 3">
    <name type="scientific">Erythroxylum novogranatense</name>
    <dbReference type="NCBI Taxonomy" id="1862640"/>
    <lineage>
        <taxon>Eukaryota</taxon>
        <taxon>Viridiplantae</taxon>
        <taxon>Streptophyta</taxon>
        <taxon>Embryophyta</taxon>
        <taxon>Tracheophyta</taxon>
        <taxon>Spermatophyta</taxon>
        <taxon>Magnoliopsida</taxon>
        <taxon>eudicotyledons</taxon>
        <taxon>Gunneridae</taxon>
        <taxon>Pentapetalae</taxon>
        <taxon>rosids</taxon>
        <taxon>fabids</taxon>
        <taxon>Malpighiales</taxon>
        <taxon>Erythroxylaceae</taxon>
        <taxon>Erythroxylum</taxon>
    </lineage>
</organism>
<evidence type="ECO:0000259" key="1">
    <source>
        <dbReference type="Pfam" id="PF07727"/>
    </source>
</evidence>
<dbReference type="PANTHER" id="PTHR11439">
    <property type="entry name" value="GAG-POL-RELATED RETROTRANSPOSON"/>
    <property type="match status" value="1"/>
</dbReference>
<proteinExistence type="predicted"/>
<reference evidence="2 3" key="1">
    <citation type="submission" date="2021-09" db="EMBL/GenBank/DDBJ databases">
        <title>Genomic insights and catalytic innovation underlie evolution of tropane alkaloids biosynthesis.</title>
        <authorList>
            <person name="Wang Y.-J."/>
            <person name="Tian T."/>
            <person name="Huang J.-P."/>
            <person name="Huang S.-X."/>
        </authorList>
    </citation>
    <scope>NUCLEOTIDE SEQUENCE [LARGE SCALE GENOMIC DNA]</scope>
    <source>
        <strain evidence="2">KIB-2018</strain>
        <tissue evidence="2">Leaf</tissue>
    </source>
</reference>
<dbReference type="EMBL" id="JAIWQS010000007">
    <property type="protein sequence ID" value="KAJ8760964.1"/>
    <property type="molecule type" value="Genomic_DNA"/>
</dbReference>
<dbReference type="Proteomes" id="UP001159364">
    <property type="component" value="Linkage Group LG07"/>
</dbReference>
<dbReference type="SUPFAM" id="SSF56672">
    <property type="entry name" value="DNA/RNA polymerases"/>
    <property type="match status" value="1"/>
</dbReference>
<dbReference type="PANTHER" id="PTHR11439:SF483">
    <property type="entry name" value="PEPTIDE SYNTHASE GLIP-LIKE, PUTATIVE (AFU_ORTHOLOGUE AFUA_3G12920)-RELATED"/>
    <property type="match status" value="1"/>
</dbReference>
<dbReference type="InterPro" id="IPR013103">
    <property type="entry name" value="RVT_2"/>
</dbReference>
<accession>A0AAV8T4A2</accession>
<dbReference type="InterPro" id="IPR043502">
    <property type="entry name" value="DNA/RNA_pol_sf"/>
</dbReference>
<gene>
    <name evidence="2" type="ORF">K2173_022002</name>
</gene>
<sequence length="194" mass="22064">MRFSETFEMTDLGGMKYFLGMEVCQSEGKIVICHKKYIRDVLKKFKMDQCKAVSTPICPKEKLVKKEENDEVDRKNFRSMIGCLMYITATRPDVLYSVSLLSRFLSDPGKQHVIAVKRILRYLKGTSDYGLLYEKSSKSCFSWTSKKQELVALSTAEAELVAVTAAAKQVIWVRKLLTDLQVQLEGATVVNIDN</sequence>
<feature type="domain" description="Reverse transcriptase Ty1/copia-type" evidence="1">
    <location>
        <begin position="4"/>
        <end position="58"/>
    </location>
</feature>
<dbReference type="AlphaFoldDB" id="A0AAV8T4A2"/>
<dbReference type="CDD" id="cd09272">
    <property type="entry name" value="RNase_HI_RT_Ty1"/>
    <property type="match status" value="1"/>
</dbReference>